<evidence type="ECO:0000313" key="4">
    <source>
        <dbReference type="EMBL" id="TDX46393.1"/>
    </source>
</evidence>
<reference evidence="5 7" key="2">
    <citation type="submission" date="2016-10" db="EMBL/GenBank/DDBJ databases">
        <authorList>
            <person name="Varghese N."/>
            <person name="Submissions S."/>
        </authorList>
    </citation>
    <scope>NUCLEOTIDE SEQUENCE [LARGE SCALE GENOMIC DNA]</scope>
    <source>
        <strain evidence="1 7">WG2</strain>
        <strain evidence="3 5">WG5</strain>
    </source>
</reference>
<dbReference type="EMBL" id="SOEF01000006">
    <property type="protein sequence ID" value="TDX46393.1"/>
    <property type="molecule type" value="Genomic_DNA"/>
</dbReference>
<evidence type="ECO:0000313" key="5">
    <source>
        <dbReference type="Proteomes" id="UP000198612"/>
    </source>
</evidence>
<reference evidence="4 8" key="3">
    <citation type="submission" date="2019-03" db="EMBL/GenBank/DDBJ databases">
        <title>Subsurface microbial communities from deep shales in Ohio and West Virginia, USA.</title>
        <authorList>
            <person name="Wrighton K."/>
        </authorList>
    </citation>
    <scope>NUCLEOTIDE SEQUENCE [LARGE SCALE GENOMIC DNA]</scope>
    <source>
        <strain evidence="4 8">DSMZ 11287</strain>
    </source>
</reference>
<keyword evidence="7" id="KW-1185">Reference proteome</keyword>
<dbReference type="Proteomes" id="UP000198612">
    <property type="component" value="Unassembled WGS sequence"/>
</dbReference>
<evidence type="ECO:0000313" key="8">
    <source>
        <dbReference type="Proteomes" id="UP000295472"/>
    </source>
</evidence>
<organism evidence="2 6">
    <name type="scientific">Halanaerobium congolense</name>
    <dbReference type="NCBI Taxonomy" id="54121"/>
    <lineage>
        <taxon>Bacteria</taxon>
        <taxon>Bacillati</taxon>
        <taxon>Bacillota</taxon>
        <taxon>Clostridia</taxon>
        <taxon>Halanaerobiales</taxon>
        <taxon>Halanaerobiaceae</taxon>
        <taxon>Halanaerobium</taxon>
    </lineage>
</organism>
<dbReference type="Proteomes" id="UP000199519">
    <property type="component" value="Unassembled WGS sequence"/>
</dbReference>
<evidence type="ECO:0000313" key="2">
    <source>
        <dbReference type="EMBL" id="SDJ05317.1"/>
    </source>
</evidence>
<name>A0A1G8QKS5_9FIRM</name>
<dbReference type="AlphaFoldDB" id="A0A1G8QKS5"/>
<accession>A0A1G8QKS5</accession>
<gene>
    <name evidence="4" type="ORF">C7954_10635</name>
    <name evidence="1" type="ORF">SAMN04488598_13711</name>
    <name evidence="3" type="ORF">SAMN04515652_13611</name>
    <name evidence="2" type="ORF">SAMN04515654_12513</name>
</gene>
<reference evidence="2 6" key="1">
    <citation type="submission" date="2016-10" db="EMBL/GenBank/DDBJ databases">
        <authorList>
            <person name="de Groot N.N."/>
        </authorList>
    </citation>
    <scope>NUCLEOTIDE SEQUENCE [LARGE SCALE GENOMIC DNA]</scope>
    <source>
        <strain evidence="2 6">WG7</strain>
    </source>
</reference>
<dbReference type="Proteomes" id="UP000295472">
    <property type="component" value="Unassembled WGS sequence"/>
</dbReference>
<dbReference type="EMBL" id="FNBJ01000037">
    <property type="protein sequence ID" value="SDG00222.1"/>
    <property type="molecule type" value="Genomic_DNA"/>
</dbReference>
<sequence length="44" mass="5276">MLTRLYLLRYGEADWNQKFFFEKIIERHQGNKILVVTHGGVIKL</sequence>
<evidence type="ECO:0000313" key="6">
    <source>
        <dbReference type="Proteomes" id="UP000198945"/>
    </source>
</evidence>
<dbReference type="EMBL" id="FNEH01000025">
    <property type="protein sequence ID" value="SDJ05317.1"/>
    <property type="molecule type" value="Genomic_DNA"/>
</dbReference>
<dbReference type="EMBL" id="FOHG01000036">
    <property type="protein sequence ID" value="SET18466.1"/>
    <property type="molecule type" value="Genomic_DNA"/>
</dbReference>
<protein>
    <submittedName>
        <fullName evidence="2">Histidine phosphatase superfamily (Branch 1)</fullName>
    </submittedName>
    <submittedName>
        <fullName evidence="4">Histidine phosphatase superfamily protein (Branch 1)</fullName>
    </submittedName>
</protein>
<evidence type="ECO:0000313" key="1">
    <source>
        <dbReference type="EMBL" id="SDG00222.1"/>
    </source>
</evidence>
<evidence type="ECO:0000313" key="7">
    <source>
        <dbReference type="Proteomes" id="UP000199519"/>
    </source>
</evidence>
<dbReference type="Pfam" id="PF00300">
    <property type="entry name" value="His_Phos_1"/>
    <property type="match status" value="1"/>
</dbReference>
<proteinExistence type="predicted"/>
<evidence type="ECO:0000313" key="3">
    <source>
        <dbReference type="EMBL" id="SET18466.1"/>
    </source>
</evidence>
<dbReference type="InterPro" id="IPR013078">
    <property type="entry name" value="His_Pase_superF_clade-1"/>
</dbReference>
<dbReference type="Proteomes" id="UP000198945">
    <property type="component" value="Unassembled WGS sequence"/>
</dbReference>